<dbReference type="GO" id="GO:0003964">
    <property type="term" value="F:RNA-directed DNA polymerase activity"/>
    <property type="evidence" value="ECO:0007669"/>
    <property type="project" value="UniProtKB-KW"/>
</dbReference>
<comment type="caution">
    <text evidence="2">The sequence shown here is derived from an EMBL/GenBank/DDBJ whole genome shotgun (WGS) entry which is preliminary data.</text>
</comment>
<dbReference type="InterPro" id="IPR043502">
    <property type="entry name" value="DNA/RNA_pol_sf"/>
</dbReference>
<dbReference type="InterPro" id="IPR000477">
    <property type="entry name" value="RT_dom"/>
</dbReference>
<sequence>MEKRAVHFIASSDKNCADERELINMVNELLGIQYNIAKANRTDRKVQNLASYINEDTLKAIHKTMDKRKAYGIDKVTKEDYEQNLEENLANLVKRMKSGSYRPNPTRRVYIPKETKGKMRPLGISCYEDKLVENAIAQILEQIYEPKFYHESFGFRPNRNCHQAVREIIEMVQYRKTNYVVEADIRGFFDHVDHGWLMKMLSHDIADKRLLEIIGKFLKAGIMENGRYLESERGTPQGNGASPVLANIYLHYVLDNWFDVIVKRQCKGECYLIRYCDDFVCCFQNKYEAEIFRQRLEERFRKYGLELAEEKTKILEFGRFARQNRKARGERKQDTFDFLGFTFYCGMDGKKRFFRCRVKTSRKKFRSKIREMKEWIKAHRTMPLEQIFKTVNAKLRGHYQYYGVTDNTREVKNFQTRTKWLLFKWLNRRSQRRSYTLDTFFNGLLRTFPLLEPRITVSLFYR</sequence>
<protein>
    <submittedName>
        <fullName evidence="2">Group II intron reverse transcriptase/maturase</fullName>
        <ecNumber evidence="2">2.7.7.49</ecNumber>
    </submittedName>
</protein>
<evidence type="ECO:0000259" key="1">
    <source>
        <dbReference type="PROSITE" id="PS50878"/>
    </source>
</evidence>
<dbReference type="AlphaFoldDB" id="A0A9D2QJK1"/>
<gene>
    <name evidence="2" type="primary">ltrA</name>
    <name evidence="2" type="ORF">H9926_04730</name>
</gene>
<dbReference type="PROSITE" id="PS50878">
    <property type="entry name" value="RT_POL"/>
    <property type="match status" value="1"/>
</dbReference>
<dbReference type="Proteomes" id="UP000823922">
    <property type="component" value="Unassembled WGS sequence"/>
</dbReference>
<keyword evidence="2" id="KW-0808">Transferase</keyword>
<dbReference type="InterPro" id="IPR013597">
    <property type="entry name" value="Mat_intron_G2"/>
</dbReference>
<evidence type="ECO:0000313" key="3">
    <source>
        <dbReference type="Proteomes" id="UP000823922"/>
    </source>
</evidence>
<dbReference type="EC" id="2.7.7.49" evidence="2"/>
<dbReference type="Pfam" id="PF08388">
    <property type="entry name" value="GIIM"/>
    <property type="match status" value="1"/>
</dbReference>
<evidence type="ECO:0000313" key="2">
    <source>
        <dbReference type="EMBL" id="HJC87304.1"/>
    </source>
</evidence>
<proteinExistence type="predicted"/>
<name>A0A9D2QJK1_9FIRM</name>
<reference evidence="2" key="1">
    <citation type="journal article" date="2021" name="PeerJ">
        <title>Extensive microbial diversity within the chicken gut microbiome revealed by metagenomics and culture.</title>
        <authorList>
            <person name="Gilroy R."/>
            <person name="Ravi A."/>
            <person name="Getino M."/>
            <person name="Pursley I."/>
            <person name="Horton D.L."/>
            <person name="Alikhan N.F."/>
            <person name="Baker D."/>
            <person name="Gharbi K."/>
            <person name="Hall N."/>
            <person name="Watson M."/>
            <person name="Adriaenssens E.M."/>
            <person name="Foster-Nyarko E."/>
            <person name="Jarju S."/>
            <person name="Secka A."/>
            <person name="Antonio M."/>
            <person name="Oren A."/>
            <person name="Chaudhuri R.R."/>
            <person name="La Ragione R."/>
            <person name="Hildebrand F."/>
            <person name="Pallen M.J."/>
        </authorList>
    </citation>
    <scope>NUCLEOTIDE SEQUENCE</scope>
    <source>
        <strain evidence="2">ChiBcec1-1630</strain>
    </source>
</reference>
<reference evidence="2" key="2">
    <citation type="submission" date="2021-04" db="EMBL/GenBank/DDBJ databases">
        <authorList>
            <person name="Gilroy R."/>
        </authorList>
    </citation>
    <scope>NUCLEOTIDE SEQUENCE</scope>
    <source>
        <strain evidence="2">ChiBcec1-1630</strain>
    </source>
</reference>
<dbReference type="PANTHER" id="PTHR34047:SF8">
    <property type="entry name" value="PROTEIN YKFC"/>
    <property type="match status" value="1"/>
</dbReference>
<dbReference type="NCBIfam" id="TIGR04416">
    <property type="entry name" value="group_II_RT_mat"/>
    <property type="match status" value="1"/>
</dbReference>
<dbReference type="InterPro" id="IPR030931">
    <property type="entry name" value="Group_II_RT_mat"/>
</dbReference>
<dbReference type="SUPFAM" id="SSF56672">
    <property type="entry name" value="DNA/RNA polymerases"/>
    <property type="match status" value="1"/>
</dbReference>
<feature type="domain" description="Reverse transcriptase" evidence="1">
    <location>
        <begin position="92"/>
        <end position="343"/>
    </location>
</feature>
<keyword evidence="2" id="KW-0695">RNA-directed DNA polymerase</keyword>
<dbReference type="Pfam" id="PF00078">
    <property type="entry name" value="RVT_1"/>
    <property type="match status" value="1"/>
</dbReference>
<organism evidence="2 3">
    <name type="scientific">Candidatus Eisenbergiella intestinigallinarum</name>
    <dbReference type="NCBI Taxonomy" id="2838549"/>
    <lineage>
        <taxon>Bacteria</taxon>
        <taxon>Bacillati</taxon>
        <taxon>Bacillota</taxon>
        <taxon>Clostridia</taxon>
        <taxon>Lachnospirales</taxon>
        <taxon>Lachnospiraceae</taxon>
        <taxon>Eisenbergiella</taxon>
    </lineage>
</organism>
<keyword evidence="2" id="KW-0548">Nucleotidyltransferase</keyword>
<dbReference type="CDD" id="cd01651">
    <property type="entry name" value="RT_G2_intron"/>
    <property type="match status" value="1"/>
</dbReference>
<dbReference type="InterPro" id="IPR051083">
    <property type="entry name" value="GrpII_Intron_Splice-Mob/Def"/>
</dbReference>
<dbReference type="EMBL" id="DWVS01000116">
    <property type="protein sequence ID" value="HJC87304.1"/>
    <property type="molecule type" value="Genomic_DNA"/>
</dbReference>
<dbReference type="PANTHER" id="PTHR34047">
    <property type="entry name" value="NUCLEAR INTRON MATURASE 1, MITOCHONDRIAL-RELATED"/>
    <property type="match status" value="1"/>
</dbReference>
<accession>A0A9D2QJK1</accession>